<name>A0A1I5SS58_9SPHN</name>
<reference evidence="2 3" key="1">
    <citation type="submission" date="2016-10" db="EMBL/GenBank/DDBJ databases">
        <authorList>
            <person name="de Groot N.N."/>
        </authorList>
    </citation>
    <scope>NUCLEOTIDE SEQUENCE [LARGE SCALE GENOMIC DNA]</scope>
    <source>
        <strain evidence="2 3">CGMCC 1.9113</strain>
    </source>
</reference>
<feature type="chain" id="PRO_5011499303" description="Membrane-bound lysozyme-inhibitor of c-type lysozyme" evidence="1">
    <location>
        <begin position="21"/>
        <end position="126"/>
    </location>
</feature>
<organism evidence="2 3">
    <name type="scientific">Sphingomonas rubra</name>
    <dbReference type="NCBI Taxonomy" id="634430"/>
    <lineage>
        <taxon>Bacteria</taxon>
        <taxon>Pseudomonadati</taxon>
        <taxon>Pseudomonadota</taxon>
        <taxon>Alphaproteobacteria</taxon>
        <taxon>Sphingomonadales</taxon>
        <taxon>Sphingomonadaceae</taxon>
        <taxon>Sphingomonas</taxon>
    </lineage>
</organism>
<feature type="signal peptide" evidence="1">
    <location>
        <begin position="1"/>
        <end position="20"/>
    </location>
</feature>
<keyword evidence="1" id="KW-0732">Signal</keyword>
<dbReference type="PROSITE" id="PS51257">
    <property type="entry name" value="PROKAR_LIPOPROTEIN"/>
    <property type="match status" value="1"/>
</dbReference>
<evidence type="ECO:0000256" key="1">
    <source>
        <dbReference type="SAM" id="SignalP"/>
    </source>
</evidence>
<accession>A0A1I5SS58</accession>
<dbReference type="AlphaFoldDB" id="A0A1I5SS58"/>
<dbReference type="OrthoDB" id="7472092at2"/>
<dbReference type="STRING" id="634430.SAMN04488241_10687"/>
<sequence>MKSILPLLAAPLCVLAACNAQPTTEVVNDNPDPMATQLANAAPVELPPAIRADKTMRCADGSVIGVVFFQGDKQVNVRVPNTAQPQRLTTAEAGQPYTAEGGWKLAGSDSAVTVTTDAGKSLTCHT</sequence>
<dbReference type="RefSeq" id="WP_093333287.1">
    <property type="nucleotide sequence ID" value="NZ_FOXP01000006.1"/>
</dbReference>
<proteinExistence type="predicted"/>
<dbReference type="Proteomes" id="UP000199586">
    <property type="component" value="Unassembled WGS sequence"/>
</dbReference>
<dbReference type="EMBL" id="FOXP01000006">
    <property type="protein sequence ID" value="SFP73347.1"/>
    <property type="molecule type" value="Genomic_DNA"/>
</dbReference>
<evidence type="ECO:0008006" key="4">
    <source>
        <dbReference type="Google" id="ProtNLM"/>
    </source>
</evidence>
<protein>
    <recommendedName>
        <fullName evidence="4">Membrane-bound lysozyme-inhibitor of c-type lysozyme</fullName>
    </recommendedName>
</protein>
<evidence type="ECO:0000313" key="2">
    <source>
        <dbReference type="EMBL" id="SFP73347.1"/>
    </source>
</evidence>
<keyword evidence="3" id="KW-1185">Reference proteome</keyword>
<gene>
    <name evidence="2" type="ORF">SAMN04488241_10687</name>
</gene>
<evidence type="ECO:0000313" key="3">
    <source>
        <dbReference type="Proteomes" id="UP000199586"/>
    </source>
</evidence>